<organism evidence="9 10">
    <name type="scientific">Paramicrosporidium saccamoebae</name>
    <dbReference type="NCBI Taxonomy" id="1246581"/>
    <lineage>
        <taxon>Eukaryota</taxon>
        <taxon>Fungi</taxon>
        <taxon>Fungi incertae sedis</taxon>
        <taxon>Cryptomycota</taxon>
        <taxon>Cryptomycota incertae sedis</taxon>
        <taxon>Paramicrosporidium</taxon>
    </lineage>
</organism>
<keyword evidence="10" id="KW-1185">Reference proteome</keyword>
<dbReference type="GO" id="GO:0006906">
    <property type="term" value="P:vesicle fusion"/>
    <property type="evidence" value="ECO:0007669"/>
    <property type="project" value="TreeGrafter"/>
</dbReference>
<comment type="similarity">
    <text evidence="2">Belongs to the VTI1 family.</text>
</comment>
<accession>A0A2H9TG90</accession>
<keyword evidence="5" id="KW-0653">Protein transport</keyword>
<dbReference type="GO" id="GO:0005794">
    <property type="term" value="C:Golgi apparatus"/>
    <property type="evidence" value="ECO:0007669"/>
    <property type="project" value="TreeGrafter"/>
</dbReference>
<dbReference type="EMBL" id="MTSL01000208">
    <property type="protein sequence ID" value="PJF16709.1"/>
    <property type="molecule type" value="Genomic_DNA"/>
</dbReference>
<keyword evidence="3" id="KW-0813">Transport</keyword>
<keyword evidence="7" id="KW-0175">Coiled coil</keyword>
<dbReference type="FunFam" id="1.20.5.110:FF:000002">
    <property type="entry name" value="Vesicle transport through interaction with t-SNAREsB"/>
    <property type="match status" value="1"/>
</dbReference>
<dbReference type="Pfam" id="PF12352">
    <property type="entry name" value="V-SNARE_C"/>
    <property type="match status" value="1"/>
</dbReference>
<evidence type="ECO:0000256" key="7">
    <source>
        <dbReference type="ARBA" id="ARBA00023054"/>
    </source>
</evidence>
<dbReference type="OrthoDB" id="430637at2759"/>
<dbReference type="PANTHER" id="PTHR21230">
    <property type="entry name" value="VESICLE TRANSPORT V-SNARE PROTEIN VTI1-RELATED"/>
    <property type="match status" value="1"/>
</dbReference>
<evidence type="ECO:0000313" key="9">
    <source>
        <dbReference type="EMBL" id="PJF16709.1"/>
    </source>
</evidence>
<proteinExistence type="inferred from homology"/>
<evidence type="ECO:0000313" key="10">
    <source>
        <dbReference type="Proteomes" id="UP000240830"/>
    </source>
</evidence>
<evidence type="ECO:0000256" key="6">
    <source>
        <dbReference type="ARBA" id="ARBA00022989"/>
    </source>
</evidence>
<evidence type="ECO:0000256" key="8">
    <source>
        <dbReference type="ARBA" id="ARBA00023136"/>
    </source>
</evidence>
<reference evidence="9 10" key="1">
    <citation type="submission" date="2016-10" db="EMBL/GenBank/DDBJ databases">
        <title>The genome of Paramicrosporidium saccamoebae is the missing link in understanding Cryptomycota and Microsporidia evolution.</title>
        <authorList>
            <person name="Quandt C.A."/>
            <person name="Beaudet D."/>
            <person name="Corsaro D."/>
            <person name="Michel R."/>
            <person name="Corradi N."/>
            <person name="James T."/>
        </authorList>
    </citation>
    <scope>NUCLEOTIDE SEQUENCE [LARGE SCALE GENOMIC DNA]</scope>
    <source>
        <strain evidence="9 10">KSL3</strain>
    </source>
</reference>
<name>A0A2H9TG90_9FUNG</name>
<keyword evidence="8" id="KW-0472">Membrane</keyword>
<keyword evidence="4" id="KW-0812">Transmembrane</keyword>
<sequence length="122" mass="13909">MEIEVLSLDAGSRPSALTQLKSFRSEFGKLKQDFERAMLFSGTPEDMEAGIFSPTDRLLNDYEGLDASGQRLDRTQRMALEAEEIGANVLGDLRRQREQIQRASRVLHETDNDLDHKWPLTE</sequence>
<dbReference type="PANTHER" id="PTHR21230:SF26">
    <property type="entry name" value="VESICLE TRANSPORT THROUGH INTERACTION WITH T-SNARES HOMOLOG 1A"/>
    <property type="match status" value="1"/>
</dbReference>
<protein>
    <submittedName>
        <fullName evidence="9">Uncharacterized protein</fullName>
    </submittedName>
</protein>
<dbReference type="Gene3D" id="1.20.5.110">
    <property type="match status" value="1"/>
</dbReference>
<dbReference type="CDD" id="cd15862">
    <property type="entry name" value="SNARE_Vti1"/>
    <property type="match status" value="1"/>
</dbReference>
<dbReference type="GO" id="GO:0000149">
    <property type="term" value="F:SNARE binding"/>
    <property type="evidence" value="ECO:0007669"/>
    <property type="project" value="TreeGrafter"/>
</dbReference>
<dbReference type="InterPro" id="IPR038407">
    <property type="entry name" value="v-SNARE_N_sf"/>
</dbReference>
<dbReference type="Gene3D" id="1.20.58.400">
    <property type="entry name" value="t-snare proteins"/>
    <property type="match status" value="1"/>
</dbReference>
<dbReference type="GO" id="GO:0005484">
    <property type="term" value="F:SNAP receptor activity"/>
    <property type="evidence" value="ECO:0007669"/>
    <property type="project" value="TreeGrafter"/>
</dbReference>
<dbReference type="GO" id="GO:0031902">
    <property type="term" value="C:late endosome membrane"/>
    <property type="evidence" value="ECO:0007669"/>
    <property type="project" value="TreeGrafter"/>
</dbReference>
<evidence type="ECO:0000256" key="5">
    <source>
        <dbReference type="ARBA" id="ARBA00022927"/>
    </source>
</evidence>
<dbReference type="Proteomes" id="UP000240830">
    <property type="component" value="Unassembled WGS sequence"/>
</dbReference>
<keyword evidence="6" id="KW-1133">Transmembrane helix</keyword>
<dbReference type="GO" id="GO:0005789">
    <property type="term" value="C:endoplasmic reticulum membrane"/>
    <property type="evidence" value="ECO:0007669"/>
    <property type="project" value="TreeGrafter"/>
</dbReference>
<evidence type="ECO:0000256" key="4">
    <source>
        <dbReference type="ARBA" id="ARBA00022692"/>
    </source>
</evidence>
<comment type="caution">
    <text evidence="9">The sequence shown here is derived from an EMBL/GenBank/DDBJ whole genome shotgun (WGS) entry which is preliminary data.</text>
</comment>
<dbReference type="GO" id="GO:0031201">
    <property type="term" value="C:SNARE complex"/>
    <property type="evidence" value="ECO:0007669"/>
    <property type="project" value="TreeGrafter"/>
</dbReference>
<evidence type="ECO:0000256" key="3">
    <source>
        <dbReference type="ARBA" id="ARBA00022448"/>
    </source>
</evidence>
<dbReference type="SUPFAM" id="SSF58038">
    <property type="entry name" value="SNARE fusion complex"/>
    <property type="match status" value="1"/>
</dbReference>
<evidence type="ECO:0000256" key="1">
    <source>
        <dbReference type="ARBA" id="ARBA00004211"/>
    </source>
</evidence>
<comment type="subcellular location">
    <subcellularLocation>
        <location evidence="1">Membrane</location>
        <topology evidence="1">Single-pass type IV membrane protein</topology>
    </subcellularLocation>
</comment>
<dbReference type="GO" id="GO:0015031">
    <property type="term" value="P:protein transport"/>
    <property type="evidence" value="ECO:0007669"/>
    <property type="project" value="UniProtKB-KW"/>
</dbReference>
<gene>
    <name evidence="9" type="ORF">PSACC_03468</name>
</gene>
<evidence type="ECO:0000256" key="2">
    <source>
        <dbReference type="ARBA" id="ARBA00006108"/>
    </source>
</evidence>
<dbReference type="GO" id="GO:0012507">
    <property type="term" value="C:ER to Golgi transport vesicle membrane"/>
    <property type="evidence" value="ECO:0007669"/>
    <property type="project" value="TreeGrafter"/>
</dbReference>
<dbReference type="STRING" id="1246581.A0A2H9TG90"/>
<dbReference type="AlphaFoldDB" id="A0A2H9TG90"/>